<reference evidence="2 3" key="1">
    <citation type="submission" date="2019-02" db="EMBL/GenBank/DDBJ databases">
        <title>The Batch Genome Submission of Acinetobacter spp. strains.</title>
        <authorList>
            <person name="Qin J."/>
            <person name="Hu Y."/>
            <person name="Ye H."/>
            <person name="Wei L."/>
            <person name="Feng Y."/>
            <person name="Zong Z."/>
        </authorList>
    </citation>
    <scope>NUCLEOTIDE SEQUENCE [LARGE SCALE GENOMIC DNA]</scope>
    <source>
        <strain evidence="2 3">WCHAP100012</strain>
    </source>
</reference>
<feature type="coiled-coil region" evidence="1">
    <location>
        <begin position="383"/>
        <end position="438"/>
    </location>
</feature>
<protein>
    <recommendedName>
        <fullName evidence="4">DUF2326 domain-containing protein</fullName>
    </recommendedName>
</protein>
<dbReference type="InterPro" id="IPR027417">
    <property type="entry name" value="P-loop_NTPase"/>
</dbReference>
<sequence>MYLSNLKILTSSGETIRDISFHKGLNIVLGERCAESGSTNSIGKTTLLRAIDFCLGGDEKTFFQDKENKEAIDQNVFNFFYYIEPTFRLELRNSLDSKFTHKIIFERKICGITNKQPNKLKIQHFINNNEVTNDEYNYELKNSLFNYHTNKPTFRQLINKFIRKDDQQINFILRFLHQTTSDLDYEVIHFFLFGYPKPFEIERKFQLEKEIKQHKNDIKVFDRIKPAGLDQVILLTQKDLDSLILQRDNFKINEKYNAEEDKLNTYQNYINEIDEKISIINFEINALNDRKDILQNKEFSENTNAISLIYKEANLYNINLEKKFEETVNFHNKMLQNEIEYINSRIFDLYADEINLNEKRTIYTSKYSHTLDQLAKYGSLAEYTKLNNKINETQSKLSNALALHGKSIDLHKKLESINEELELLTKNIEENIGILQNNISIFNKYFSEYCKSLFNQTYYLSADPNEKGIHKFKINSLDQNFGSGKKLSLVVAFDLAYSAFIKDENVNLPYPNFSTQDKVEIIDIQELYNLSLIARESNGQLIFPIINDKFSGLKDFEDNVILKVSKTDKFFRIEKYLPASLYKFSA</sequence>
<proteinExistence type="predicted"/>
<comment type="caution">
    <text evidence="2">The sequence shown here is derived from an EMBL/GenBank/DDBJ whole genome shotgun (WGS) entry which is preliminary data.</text>
</comment>
<organism evidence="2 3">
    <name type="scientific">Acinetobacter pittii</name>
    <name type="common">Acinetobacter genomosp. 3</name>
    <dbReference type="NCBI Taxonomy" id="48296"/>
    <lineage>
        <taxon>Bacteria</taxon>
        <taxon>Pseudomonadati</taxon>
        <taxon>Pseudomonadota</taxon>
        <taxon>Gammaproteobacteria</taxon>
        <taxon>Moraxellales</taxon>
        <taxon>Moraxellaceae</taxon>
        <taxon>Acinetobacter</taxon>
        <taxon>Acinetobacter calcoaceticus/baumannii complex</taxon>
    </lineage>
</organism>
<dbReference type="AlphaFoldDB" id="A0AAE8GAE0"/>
<dbReference type="Proteomes" id="UP000294065">
    <property type="component" value="Unassembled WGS sequence"/>
</dbReference>
<dbReference type="Gene3D" id="3.40.50.300">
    <property type="entry name" value="P-loop containing nucleotide triphosphate hydrolases"/>
    <property type="match status" value="1"/>
</dbReference>
<name>A0AAE8GAE0_ACIPI</name>
<evidence type="ECO:0008006" key="4">
    <source>
        <dbReference type="Google" id="ProtNLM"/>
    </source>
</evidence>
<accession>A0AAE8GAE0</accession>
<keyword evidence="1" id="KW-0175">Coiled coil</keyword>
<dbReference type="EMBL" id="SGTH01000007">
    <property type="protein sequence ID" value="RZH26684.1"/>
    <property type="molecule type" value="Genomic_DNA"/>
</dbReference>
<evidence type="ECO:0000256" key="1">
    <source>
        <dbReference type="SAM" id="Coils"/>
    </source>
</evidence>
<evidence type="ECO:0000313" key="3">
    <source>
        <dbReference type="Proteomes" id="UP000294065"/>
    </source>
</evidence>
<dbReference type="RefSeq" id="WP_130174034.1">
    <property type="nucleotide sequence ID" value="NZ_SGTH01000007.1"/>
</dbReference>
<evidence type="ECO:0000313" key="2">
    <source>
        <dbReference type="EMBL" id="RZH26684.1"/>
    </source>
</evidence>
<gene>
    <name evidence="2" type="ORF">EXD98_16045</name>
</gene>